<dbReference type="InterPro" id="IPR011993">
    <property type="entry name" value="PH-like_dom_sf"/>
</dbReference>
<dbReference type="Proteomes" id="UP000887567">
    <property type="component" value="Unplaced"/>
</dbReference>
<dbReference type="CDD" id="cd14473">
    <property type="entry name" value="FERM_B-lobe"/>
    <property type="match status" value="1"/>
</dbReference>
<feature type="compositionally biased region" description="Basic residues" evidence="3">
    <location>
        <begin position="427"/>
        <end position="445"/>
    </location>
</feature>
<dbReference type="Gene3D" id="3.10.20.90">
    <property type="entry name" value="Phosphatidylinositol 3-kinase Catalytic Subunit, Chain A, domain 1"/>
    <property type="match status" value="1"/>
</dbReference>
<dbReference type="PROSITE" id="PS00660">
    <property type="entry name" value="FERM_1"/>
    <property type="match status" value="1"/>
</dbReference>
<dbReference type="Gene3D" id="2.30.29.30">
    <property type="entry name" value="Pleckstrin-homology domain (PH domain)/Phosphotyrosine-binding domain (PTB)"/>
    <property type="match status" value="1"/>
</dbReference>
<dbReference type="Pfam" id="PF00373">
    <property type="entry name" value="FERM_M"/>
    <property type="match status" value="1"/>
</dbReference>
<feature type="compositionally biased region" description="Basic and acidic residues" evidence="3">
    <location>
        <begin position="512"/>
        <end position="526"/>
    </location>
</feature>
<comment type="subcellular location">
    <subcellularLocation>
        <location evidence="1">Cytoplasm</location>
    </subcellularLocation>
</comment>
<feature type="compositionally biased region" description="Basic residues" evidence="3">
    <location>
        <begin position="474"/>
        <end position="488"/>
    </location>
</feature>
<dbReference type="PRINTS" id="PR00935">
    <property type="entry name" value="BAND41"/>
</dbReference>
<dbReference type="AlphaFoldDB" id="A0A913YUV4"/>
<dbReference type="PROSITE" id="PS50057">
    <property type="entry name" value="FERM_3"/>
    <property type="match status" value="1"/>
</dbReference>
<feature type="region of interest" description="Disordered" evidence="3">
    <location>
        <begin position="409"/>
        <end position="568"/>
    </location>
</feature>
<dbReference type="CDD" id="cd13186">
    <property type="entry name" value="FERM_C_NBL4_NBL5"/>
    <property type="match status" value="1"/>
</dbReference>
<dbReference type="InterPro" id="IPR018980">
    <property type="entry name" value="FERM_PH-like_C"/>
</dbReference>
<name>A0A913YUV4_EXADI</name>
<keyword evidence="6" id="KW-1185">Reference proteome</keyword>
<dbReference type="RefSeq" id="XP_028519290.1">
    <property type="nucleotide sequence ID" value="XM_028663489.1"/>
</dbReference>
<dbReference type="OMA" id="KHGRRIY"/>
<dbReference type="InterPro" id="IPR019749">
    <property type="entry name" value="Band_41_domain"/>
</dbReference>
<dbReference type="FunFam" id="2.30.29.30:FF:000002">
    <property type="entry name" value="Band 4.1-like protein 5 isoform 1"/>
    <property type="match status" value="1"/>
</dbReference>
<dbReference type="FunFam" id="1.20.80.10:FF:000003">
    <property type="entry name" value="Tyrosine-protein phosphatase non-receptor type 4"/>
    <property type="match status" value="1"/>
</dbReference>
<evidence type="ECO:0000256" key="3">
    <source>
        <dbReference type="SAM" id="MobiDB-lite"/>
    </source>
</evidence>
<dbReference type="GO" id="GO:0005856">
    <property type="term" value="C:cytoskeleton"/>
    <property type="evidence" value="ECO:0007669"/>
    <property type="project" value="TreeGrafter"/>
</dbReference>
<feature type="compositionally biased region" description="Polar residues" evidence="3">
    <location>
        <begin position="372"/>
        <end position="390"/>
    </location>
</feature>
<dbReference type="SMART" id="SM01195">
    <property type="entry name" value="FA"/>
    <property type="match status" value="1"/>
</dbReference>
<dbReference type="InterPro" id="IPR019748">
    <property type="entry name" value="FERM_central"/>
</dbReference>
<dbReference type="InterPro" id="IPR018979">
    <property type="entry name" value="FERM_N"/>
</dbReference>
<dbReference type="SUPFAM" id="SSF47031">
    <property type="entry name" value="Second domain of FERM"/>
    <property type="match status" value="1"/>
</dbReference>
<evidence type="ECO:0000256" key="2">
    <source>
        <dbReference type="ARBA" id="ARBA00022490"/>
    </source>
</evidence>
<dbReference type="Pfam" id="PF08736">
    <property type="entry name" value="FA"/>
    <property type="match status" value="1"/>
</dbReference>
<feature type="domain" description="FERM" evidence="4">
    <location>
        <begin position="11"/>
        <end position="291"/>
    </location>
</feature>
<dbReference type="GO" id="GO:0005737">
    <property type="term" value="C:cytoplasm"/>
    <property type="evidence" value="ECO:0007669"/>
    <property type="project" value="UniProtKB-SubCell"/>
</dbReference>
<dbReference type="SUPFAM" id="SSF54236">
    <property type="entry name" value="Ubiquitin-like"/>
    <property type="match status" value="1"/>
</dbReference>
<dbReference type="GeneID" id="110253465"/>
<dbReference type="FunFam" id="3.10.20.90:FF:000039">
    <property type="entry name" value="Tyrosine-protein phosphatase non-receptor type"/>
    <property type="match status" value="1"/>
</dbReference>
<dbReference type="Pfam" id="PF09380">
    <property type="entry name" value="FERM_C"/>
    <property type="match status" value="1"/>
</dbReference>
<dbReference type="EnsemblMetazoa" id="XM_028663489.1">
    <property type="protein sequence ID" value="XP_028519290.1"/>
    <property type="gene ID" value="LOC110253465"/>
</dbReference>
<reference evidence="5" key="1">
    <citation type="submission" date="2022-11" db="UniProtKB">
        <authorList>
            <consortium name="EnsemblMetazoa"/>
        </authorList>
    </citation>
    <scope>IDENTIFICATION</scope>
</reference>
<evidence type="ECO:0000256" key="1">
    <source>
        <dbReference type="ARBA" id="ARBA00004496"/>
    </source>
</evidence>
<dbReference type="Pfam" id="PF09379">
    <property type="entry name" value="FERM_N"/>
    <property type="match status" value="1"/>
</dbReference>
<dbReference type="InterPro" id="IPR014847">
    <property type="entry name" value="FA"/>
</dbReference>
<dbReference type="KEGG" id="epa:110253465"/>
<accession>A0A913YUV4</accession>
<dbReference type="Gene3D" id="1.20.80.10">
    <property type="match status" value="1"/>
</dbReference>
<protein>
    <recommendedName>
        <fullName evidence="4">FERM domain-containing protein</fullName>
    </recommendedName>
</protein>
<dbReference type="PROSITE" id="PS00661">
    <property type="entry name" value="FERM_2"/>
    <property type="match status" value="1"/>
</dbReference>
<keyword evidence="2" id="KW-0963">Cytoplasm</keyword>
<dbReference type="InterPro" id="IPR019747">
    <property type="entry name" value="FERM_CS"/>
</dbReference>
<dbReference type="OrthoDB" id="6235974at2759"/>
<dbReference type="InterPro" id="IPR035963">
    <property type="entry name" value="FERM_2"/>
</dbReference>
<feature type="region of interest" description="Disordered" evidence="3">
    <location>
        <begin position="317"/>
        <end position="394"/>
    </location>
</feature>
<organism evidence="5 6">
    <name type="scientific">Exaiptasia diaphana</name>
    <name type="common">Tropical sea anemone</name>
    <name type="synonym">Aiptasia pulchella</name>
    <dbReference type="NCBI Taxonomy" id="2652724"/>
    <lineage>
        <taxon>Eukaryota</taxon>
        <taxon>Metazoa</taxon>
        <taxon>Cnidaria</taxon>
        <taxon>Anthozoa</taxon>
        <taxon>Hexacorallia</taxon>
        <taxon>Actiniaria</taxon>
        <taxon>Aiptasiidae</taxon>
        <taxon>Exaiptasia</taxon>
    </lineage>
</organism>
<dbReference type="GO" id="GO:0016020">
    <property type="term" value="C:membrane"/>
    <property type="evidence" value="ECO:0007669"/>
    <property type="project" value="UniProtKB-ARBA"/>
</dbReference>
<dbReference type="InterPro" id="IPR014352">
    <property type="entry name" value="FERM/acyl-CoA-bd_prot_sf"/>
</dbReference>
<sequence>MSCFGKRETEFLKKVVLLDESEFPVTIQKSTRGQEVLEKVFGHIKKIEKDYFGLRYIDKSKNQRWLDPMKLVMNQLKSGPPYLLYFCVKFYASDPCCLSEEITRYLFFQQLKRDIFQGRKKCSQNILAEISAYALQSELGKKSSRQHTPGYVSEFRFIKKQKEDLEAKISESHKKLNGIVPSVAEYMYLDRVKWMEMYGVDLHLVKGEEKKEYFVALKPSGVVVYNKKTPVGTYLWPKITKIDFKGKKFYLNVKGKESREYIYVFYLARKSACKHLWKCCVEHHAFFRLDKVKPPPQSNLSGFLRTGSGFRYSGRTQKEAMEQGNKIKKKSPWVQRKPSKRYERRDSQASERGNKSSQKNIQVKNGVIPNWPVSTPDGNSYVTSPGYSMNDSRKKAMPWEELAQTQAGLYTPAPGSPRSTRSEKNTGKSRKRSRSPKFPKPHRRSGQSSGSETDKKRRRSRSKLAYYSDDDVGRRRRHHKRLLFRHHRGDGQQSYDGRSDGSSRPRQSRGFSDYDQHDSNSEKKNPALDIIQPRVAMTREAKELRHRHHRHHRHSHHGNPPSESGHSAFSAPIPTKVLHSMAPEYGLYGQQRQQISTGSIKHHSTYDNNAKKKLYGSPQRYNTSSVEAKKKPNDWCVLYYTGTFSLKKILYSK</sequence>
<dbReference type="PANTHER" id="PTHR23280">
    <property type="entry name" value="4.1 G PROTEIN"/>
    <property type="match status" value="1"/>
</dbReference>
<dbReference type="SMART" id="SM00295">
    <property type="entry name" value="B41"/>
    <property type="match status" value="1"/>
</dbReference>
<evidence type="ECO:0000313" key="5">
    <source>
        <dbReference type="EnsemblMetazoa" id="XP_028519290.1"/>
    </source>
</evidence>
<dbReference type="SMART" id="SM01196">
    <property type="entry name" value="FERM_C"/>
    <property type="match status" value="1"/>
</dbReference>
<dbReference type="PANTHER" id="PTHR23280:SF4">
    <property type="entry name" value="BAND 4.1-LIKE PROTEIN 4A"/>
    <property type="match status" value="1"/>
</dbReference>
<dbReference type="InterPro" id="IPR029071">
    <property type="entry name" value="Ubiquitin-like_domsf"/>
</dbReference>
<evidence type="ECO:0000313" key="6">
    <source>
        <dbReference type="Proteomes" id="UP000887567"/>
    </source>
</evidence>
<feature type="region of interest" description="Disordered" evidence="3">
    <location>
        <begin position="593"/>
        <end position="618"/>
    </location>
</feature>
<dbReference type="InterPro" id="IPR000299">
    <property type="entry name" value="FERM_domain"/>
</dbReference>
<dbReference type="SUPFAM" id="SSF50729">
    <property type="entry name" value="PH domain-like"/>
    <property type="match status" value="1"/>
</dbReference>
<feature type="compositionally biased region" description="Basic and acidic residues" evidence="3">
    <location>
        <begin position="340"/>
        <end position="354"/>
    </location>
</feature>
<feature type="compositionally biased region" description="Basic residues" evidence="3">
    <location>
        <begin position="544"/>
        <end position="557"/>
    </location>
</feature>
<evidence type="ECO:0000259" key="4">
    <source>
        <dbReference type="PROSITE" id="PS50057"/>
    </source>
</evidence>
<dbReference type="GO" id="GO:0031032">
    <property type="term" value="P:actomyosin structure organization"/>
    <property type="evidence" value="ECO:0007669"/>
    <property type="project" value="TreeGrafter"/>
</dbReference>
<proteinExistence type="predicted"/>